<dbReference type="SUPFAM" id="SSF47095">
    <property type="entry name" value="HMG-box"/>
    <property type="match status" value="3"/>
</dbReference>
<reference evidence="4" key="1">
    <citation type="journal article" date="2013" name="Genetics">
        <title>The draft genome and transcriptome of Panagrellus redivivus are shaped by the harsh demands of a free-living lifestyle.</title>
        <authorList>
            <person name="Srinivasan J."/>
            <person name="Dillman A.R."/>
            <person name="Macchietto M.G."/>
            <person name="Heikkinen L."/>
            <person name="Lakso M."/>
            <person name="Fracchia K.M."/>
            <person name="Antoshechkin I."/>
            <person name="Mortazavi A."/>
            <person name="Wong G."/>
            <person name="Sternberg P.W."/>
        </authorList>
    </citation>
    <scope>NUCLEOTIDE SEQUENCE [LARGE SCALE GENOMIC DNA]</scope>
    <source>
        <strain evidence="4">MT8872</strain>
    </source>
</reference>
<feature type="compositionally biased region" description="Low complexity" evidence="2">
    <location>
        <begin position="1473"/>
        <end position="1483"/>
    </location>
</feature>
<accession>A0A7E4W273</accession>
<proteinExistence type="predicted"/>
<feature type="compositionally biased region" description="Acidic residues" evidence="2">
    <location>
        <begin position="1441"/>
        <end position="1454"/>
    </location>
</feature>
<evidence type="ECO:0000256" key="1">
    <source>
        <dbReference type="PROSITE-ProRule" id="PRU00267"/>
    </source>
</evidence>
<dbReference type="CDD" id="cd00084">
    <property type="entry name" value="HMG-box_SF"/>
    <property type="match status" value="2"/>
</dbReference>
<name>A0A7E4W273_PANRE</name>
<dbReference type="WBParaSite" id="Pan_g6052.t1">
    <property type="protein sequence ID" value="Pan_g6052.t1"/>
    <property type="gene ID" value="Pan_g6052"/>
</dbReference>
<feature type="domain" description="HMG box" evidence="3">
    <location>
        <begin position="1606"/>
        <end position="1670"/>
    </location>
</feature>
<feature type="compositionally biased region" description="Acidic residues" evidence="2">
    <location>
        <begin position="1590"/>
        <end position="1602"/>
    </location>
</feature>
<keyword evidence="4" id="KW-1185">Reference proteome</keyword>
<evidence type="ECO:0000259" key="3">
    <source>
        <dbReference type="PROSITE" id="PS50118"/>
    </source>
</evidence>
<dbReference type="InterPro" id="IPR036910">
    <property type="entry name" value="HMG_box_dom_sf"/>
</dbReference>
<evidence type="ECO:0000256" key="2">
    <source>
        <dbReference type="SAM" id="MobiDB-lite"/>
    </source>
</evidence>
<keyword evidence="1" id="KW-0539">Nucleus</keyword>
<feature type="region of interest" description="Disordered" evidence="2">
    <location>
        <begin position="1106"/>
        <end position="1129"/>
    </location>
</feature>
<organism evidence="4 5">
    <name type="scientific">Panagrellus redivivus</name>
    <name type="common">Microworm</name>
    <dbReference type="NCBI Taxonomy" id="6233"/>
    <lineage>
        <taxon>Eukaryota</taxon>
        <taxon>Metazoa</taxon>
        <taxon>Ecdysozoa</taxon>
        <taxon>Nematoda</taxon>
        <taxon>Chromadorea</taxon>
        <taxon>Rhabditida</taxon>
        <taxon>Tylenchina</taxon>
        <taxon>Panagrolaimomorpha</taxon>
        <taxon>Panagrolaimoidea</taxon>
        <taxon>Panagrolaimidae</taxon>
        <taxon>Panagrellus</taxon>
    </lineage>
</organism>
<feature type="compositionally biased region" description="Low complexity" evidence="2">
    <location>
        <begin position="1528"/>
        <end position="1537"/>
    </location>
</feature>
<dbReference type="Gene3D" id="1.10.30.10">
    <property type="entry name" value="High mobility group box domain"/>
    <property type="match status" value="2"/>
</dbReference>
<dbReference type="PROSITE" id="PS50118">
    <property type="entry name" value="HMG_BOX_2"/>
    <property type="match status" value="1"/>
</dbReference>
<feature type="compositionally biased region" description="Acidic residues" evidence="2">
    <location>
        <begin position="1564"/>
        <end position="1582"/>
    </location>
</feature>
<dbReference type="InterPro" id="IPR009071">
    <property type="entry name" value="HMG_box_dom"/>
</dbReference>
<dbReference type="GO" id="GO:0003677">
    <property type="term" value="F:DNA binding"/>
    <property type="evidence" value="ECO:0007669"/>
    <property type="project" value="UniProtKB-UniRule"/>
</dbReference>
<dbReference type="GO" id="GO:0005634">
    <property type="term" value="C:nucleus"/>
    <property type="evidence" value="ECO:0007669"/>
    <property type="project" value="UniProtKB-UniRule"/>
</dbReference>
<reference evidence="5" key="2">
    <citation type="submission" date="2020-10" db="UniProtKB">
        <authorList>
            <consortium name="WormBaseParasite"/>
        </authorList>
    </citation>
    <scope>IDENTIFICATION</scope>
</reference>
<feature type="region of interest" description="Disordered" evidence="2">
    <location>
        <begin position="214"/>
        <end position="234"/>
    </location>
</feature>
<feature type="region of interest" description="Disordered" evidence="2">
    <location>
        <begin position="1437"/>
        <end position="1610"/>
    </location>
</feature>
<keyword evidence="1" id="KW-0238">DNA-binding</keyword>
<protein>
    <submittedName>
        <fullName evidence="5">HMG box domain-containing protein</fullName>
    </submittedName>
</protein>
<feature type="DNA-binding region" description="HMG box" evidence="1">
    <location>
        <begin position="1606"/>
        <end position="1670"/>
    </location>
</feature>
<evidence type="ECO:0000313" key="5">
    <source>
        <dbReference type="WBParaSite" id="Pan_g6052.t1"/>
    </source>
</evidence>
<sequence length="1670" mass="191911">MQWDRMNYGKGAFYNNKRYFEVSYKMKDLFTNLSESSSKLFADIIQRTAEIQQKLNDFRVDVWSVFEAENTNKYLTWDKVNDEQKAIYLQKTLAKRQKLINEVPDLEEYFVWTACKTKPIYPEISKPASSVKTPKMSTEVLQVKRPGYFSPLSDSTNPETAKIRFENLFGKKDAPMAAPQKPPVGVSREHQEKILAKFWEDARNSGTRYSLNLKNLSTDGGKPSTKSVTKSNVNQGQNLDESSVFPFANRLNITLEEQKEIAKMEAQLRDSKVQYVPKPVNPSIDSMQAATTKAVAVDQEIQKPGDQNAVEQTKTFTDASKPALMDSSTFDILNPPRPSFTPEQLEAAAAKERFNEASKSAPQFVISVLPQDAETRERLEAFKLRLSKQNESTKSANATVSAKPKDYQSEYMWLLDDADMQAFQQYVDSVPSMSTDATLNRQLLWKSFKQLSDSELNDYYKSFNKTRSNVAGVVTNVDDMDAILEPIYSKKIIGDADLETKTFIAYCDKMRPQLLLEPGMAWKRSFQLNLILSERFEKLDEEELNNYRWAAERINQIQRKLNTTPVTAFASFVAYSIVKNGSSETWESLSKANQNCYEQRAKMNRQMLHLLYDDLEEFFQWTNRSKLVEEPKDEMGEKVSKVTTPTTSEFLGLNEDKTTSKIAASARTNNSTLDSTFIAELLEGDNSLFGKSSDTTAHNAAVYKRLFAAMDKSKTPESRNLTKLPFEFHFRESTSAGTEASRIPGAQNPPVPKLETIYPTTLAKVESPGTKPETTEEPVKCKLFKYQKSYFELAYMNENVFHTRRTPWTTHDYMLYTNPVDNAAFEKFANLAHTKKPKYDGNKLWKKWLTLKPEIRESYYRMAFQTAAVDDADALFILEKQTIENNGSKECAAERRKLQQEWSCLSEKERQVYVAKAFNNFLEDDKNPEKRFQKWEAYRDSFISRASSIDNVDAKLVVLPPFNHVIANTEKCAFILYLEDVRSEFLKLPEMAQKRYWEVSFILKDQWNVLTTEEQQPYFDTVDRYLQIRKHLHEWKLSAKDVYIQNRHGRVSFDNLDAEAKKRYGEVALRNRMILLKKYPDLHQFYIWIVPKPNAEPNALAKSLTADAENGNAVEKDAEEKTETSPNDDSVWYSYVDDLDRVAFEKYRDTVRTMTSDYVDGTNVWWQEFVNFTDQDRKVYYDQATNDRCLKKACASFASDFSRVAKNSIMDKAYAKESTQLHRTWECLSAPAKQYYIDIAKEELLERQKKNAFDWYYSNESHYDFGKYSMSTPGVMLSVKRVYIGGITTEQKAVMLYLKHHEKELLKEPGMSNKRQFQLALIMGQRFKNLSDEERQPYFDIVNRIKKIHEHINKFPINAMRIYQNKTGDISKSWNDVSDEQKVACKEVAKLNTTKLSKEFPDVGTYFHWVVNDGLSKKSTTNTITFVPKELLVENKATEDASAEVESSDPEEVVNDSTNAEKDEETTLTNDAEPTTPVIPETVPQKDASLELHVEPTVTGDASEESDSEGNWEIVNDDANIQKEEETTSTTDAEPTTAVIPDAVLPEDISLEPRSLEPTITVDTSEDSDPENSWEVIDDEDEASSKPDNTEDTEATEDEPEANADANKTPTAFMFYKKAMRRLNADENFGKKDNDLQRQALISDWNKLSDEDKAVYFEKERLARIQLEKQ</sequence>
<feature type="compositionally biased region" description="Basic and acidic residues" evidence="2">
    <location>
        <begin position="1114"/>
        <end position="1123"/>
    </location>
</feature>
<dbReference type="Proteomes" id="UP000492821">
    <property type="component" value="Unassembled WGS sequence"/>
</dbReference>
<evidence type="ECO:0000313" key="4">
    <source>
        <dbReference type="Proteomes" id="UP000492821"/>
    </source>
</evidence>